<evidence type="ECO:0000313" key="2">
    <source>
        <dbReference type="EMBL" id="RPA76134.1"/>
    </source>
</evidence>
<keyword evidence="3" id="KW-1185">Reference proteome</keyword>
<feature type="compositionally biased region" description="Pro residues" evidence="1">
    <location>
        <begin position="595"/>
        <end position="618"/>
    </location>
</feature>
<sequence length="873" mass="99221">MDHRSPTFLIASLQHYHNSAALHIPPHLTKSRTSLSAPCHSIPLTLVSPIIMLDYEEEPFSDDRFQILAALRGIKLELDWIQLYELERCLKSFLSATEKDSPADWDHHTKTNGQLKMIKAQADSALKLILQLRLLFQQDYPAPPHILEECPSQLYAAVCAVQHLQIALNELTYQFTQRGHLLSFTALSLENAYNGIQNLHQTIRHLNVRFKSIDKILNGSYRNDSVPLRFEAVRFPDQISVSVGVNIPERLNILESRRFSESNTSGLGLAVGCVIKRPTYRRRPESLMERTSSSQPQYKLAKVAKKPRSLPLKAGSRRRQVEPLRRSIQEYEEQPYNDDLLQILSTLGVIANEVYWVNVPEWEEAVGGFLASPIVRSSEKHLRNITAILIHLTKHAVKAIELIAELVTLFHIPPLHQSRNQPEYLSDLDAAIFRLTRLHVDAKYLGGAFARRGHELKPTKEIIEKAYSLLEGLHRQVRHTNIDLKRMDMALNGKLRRAWMPVLFEAARFPAHISVAVGKEQPARLEILEHRAFVETNPSGIGQQVGSIIRRPTYASRKADLPRNEPNYDTGAVEHKPMTSSLLSSSRSPSFSPSSPLPASPSPSPFETPSPSPSPPPPSRRRRRGVHDFDERPFTEDAMQISNYITVLHDEIRWMDLENWKIALDGYLASPKAQRSMSTTPGGQLQKPDDEASALHRAFTGLLRIHGDYLRISLEFKRIGHLWETDLRKVHEVYDLLLLIHRGIRHSNIDLKSIDHCLNGKGRPAHLPVQFKATRFPASISVDVRAGVPARLEVLEHREFENENPFKIGLKVGALVRNPTFPNKERTYPGIPADYDPDAEIPKPTFVPPKRSKRKRMPAFFRGSNRRLATRKK</sequence>
<feature type="compositionally biased region" description="Basic residues" evidence="1">
    <location>
        <begin position="864"/>
        <end position="873"/>
    </location>
</feature>
<evidence type="ECO:0000313" key="3">
    <source>
        <dbReference type="Proteomes" id="UP000275078"/>
    </source>
</evidence>
<dbReference type="EMBL" id="ML119750">
    <property type="protein sequence ID" value="RPA76134.1"/>
    <property type="molecule type" value="Genomic_DNA"/>
</dbReference>
<dbReference type="Proteomes" id="UP000275078">
    <property type="component" value="Unassembled WGS sequence"/>
</dbReference>
<feature type="region of interest" description="Disordered" evidence="1">
    <location>
        <begin position="826"/>
        <end position="873"/>
    </location>
</feature>
<proteinExistence type="predicted"/>
<gene>
    <name evidence="2" type="ORF">BJ508DRAFT_331417</name>
</gene>
<feature type="compositionally biased region" description="Low complexity" evidence="1">
    <location>
        <begin position="580"/>
        <end position="594"/>
    </location>
</feature>
<evidence type="ECO:0000256" key="1">
    <source>
        <dbReference type="SAM" id="MobiDB-lite"/>
    </source>
</evidence>
<dbReference type="AlphaFoldDB" id="A0A3N4I2P8"/>
<protein>
    <submittedName>
        <fullName evidence="2">Uncharacterized protein</fullName>
    </submittedName>
</protein>
<accession>A0A3N4I2P8</accession>
<feature type="region of interest" description="Disordered" evidence="1">
    <location>
        <begin position="556"/>
        <end position="625"/>
    </location>
</feature>
<name>A0A3N4I2P8_ASCIM</name>
<reference evidence="2 3" key="1">
    <citation type="journal article" date="2018" name="Nat. Ecol. Evol.">
        <title>Pezizomycetes genomes reveal the molecular basis of ectomycorrhizal truffle lifestyle.</title>
        <authorList>
            <person name="Murat C."/>
            <person name="Payen T."/>
            <person name="Noel B."/>
            <person name="Kuo A."/>
            <person name="Morin E."/>
            <person name="Chen J."/>
            <person name="Kohler A."/>
            <person name="Krizsan K."/>
            <person name="Balestrini R."/>
            <person name="Da Silva C."/>
            <person name="Montanini B."/>
            <person name="Hainaut M."/>
            <person name="Levati E."/>
            <person name="Barry K.W."/>
            <person name="Belfiori B."/>
            <person name="Cichocki N."/>
            <person name="Clum A."/>
            <person name="Dockter R.B."/>
            <person name="Fauchery L."/>
            <person name="Guy J."/>
            <person name="Iotti M."/>
            <person name="Le Tacon F."/>
            <person name="Lindquist E.A."/>
            <person name="Lipzen A."/>
            <person name="Malagnac F."/>
            <person name="Mello A."/>
            <person name="Molinier V."/>
            <person name="Miyauchi S."/>
            <person name="Poulain J."/>
            <person name="Riccioni C."/>
            <person name="Rubini A."/>
            <person name="Sitrit Y."/>
            <person name="Splivallo R."/>
            <person name="Traeger S."/>
            <person name="Wang M."/>
            <person name="Zifcakova L."/>
            <person name="Wipf D."/>
            <person name="Zambonelli A."/>
            <person name="Paolocci F."/>
            <person name="Nowrousian M."/>
            <person name="Ottonello S."/>
            <person name="Baldrian P."/>
            <person name="Spatafora J.W."/>
            <person name="Henrissat B."/>
            <person name="Nagy L.G."/>
            <person name="Aury J.M."/>
            <person name="Wincker P."/>
            <person name="Grigoriev I.V."/>
            <person name="Bonfante P."/>
            <person name="Martin F.M."/>
        </authorList>
    </citation>
    <scope>NUCLEOTIDE SEQUENCE [LARGE SCALE GENOMIC DNA]</scope>
    <source>
        <strain evidence="2 3">RN42</strain>
    </source>
</reference>
<organism evidence="2 3">
    <name type="scientific">Ascobolus immersus RN42</name>
    <dbReference type="NCBI Taxonomy" id="1160509"/>
    <lineage>
        <taxon>Eukaryota</taxon>
        <taxon>Fungi</taxon>
        <taxon>Dikarya</taxon>
        <taxon>Ascomycota</taxon>
        <taxon>Pezizomycotina</taxon>
        <taxon>Pezizomycetes</taxon>
        <taxon>Pezizales</taxon>
        <taxon>Ascobolaceae</taxon>
        <taxon>Ascobolus</taxon>
    </lineage>
</organism>